<comment type="caution">
    <text evidence="4">The sequence shown here is derived from an EMBL/GenBank/DDBJ whole genome shotgun (WGS) entry which is preliminary data.</text>
</comment>
<dbReference type="PANTHER" id="PTHR36435">
    <property type="entry name" value="SLR1288 PROTEIN"/>
    <property type="match status" value="1"/>
</dbReference>
<dbReference type="PANTHER" id="PTHR36435:SF1">
    <property type="entry name" value="CAAX AMINO TERMINAL PROTEASE FAMILY PROTEIN"/>
    <property type="match status" value="1"/>
</dbReference>
<evidence type="ECO:0000256" key="1">
    <source>
        <dbReference type="ARBA" id="ARBA00009067"/>
    </source>
</evidence>
<dbReference type="InterPro" id="IPR052710">
    <property type="entry name" value="CAAX_protease"/>
</dbReference>
<feature type="domain" description="CAAX prenyl protease 2/Lysostaphin resistance protein A-like" evidence="3">
    <location>
        <begin position="125"/>
        <end position="220"/>
    </location>
</feature>
<dbReference type="InterPro" id="IPR003675">
    <property type="entry name" value="Rce1/LyrA-like_dom"/>
</dbReference>
<name>A0A837NK00_LACPN</name>
<reference evidence="4" key="1">
    <citation type="journal article" date="2016" name="Genome Announc.">
        <title>Draft Genome Sequence of Lactobacillus plantarum 2025.</title>
        <authorList>
            <person name="Karlyshev A.V."/>
            <person name="Khlebnikov V.C."/>
            <person name="Kosarev I.V."/>
            <person name="Abramov V.M."/>
        </authorList>
    </citation>
    <scope>NUCLEOTIDE SEQUENCE [LARGE SCALE GENOMIC DNA]</scope>
    <source>
        <strain evidence="4">2025</strain>
    </source>
</reference>
<dbReference type="GO" id="GO:0004175">
    <property type="term" value="F:endopeptidase activity"/>
    <property type="evidence" value="ECO:0007669"/>
    <property type="project" value="UniProtKB-ARBA"/>
</dbReference>
<feature type="transmembrane region" description="Helical" evidence="2">
    <location>
        <begin position="82"/>
        <end position="105"/>
    </location>
</feature>
<gene>
    <name evidence="4" type="ORF">N876_0214005</name>
</gene>
<dbReference type="RefSeq" id="WP_016511604.1">
    <property type="nucleotide sequence ID" value="NZ_CP076824.1"/>
</dbReference>
<organism evidence="4">
    <name type="scientific">Lactiplantibacillus plantarum 2025</name>
    <dbReference type="NCBI Taxonomy" id="1385856"/>
    <lineage>
        <taxon>Bacteria</taxon>
        <taxon>Bacillati</taxon>
        <taxon>Bacillota</taxon>
        <taxon>Bacilli</taxon>
        <taxon>Lactobacillales</taxon>
        <taxon>Lactobacillaceae</taxon>
        <taxon>Lactiplantibacillus</taxon>
    </lineage>
</organism>
<dbReference type="AlphaFoldDB" id="A0A837NK00"/>
<evidence type="ECO:0000256" key="2">
    <source>
        <dbReference type="SAM" id="Phobius"/>
    </source>
</evidence>
<protein>
    <recommendedName>
        <fullName evidence="3">CAAX prenyl protease 2/Lysostaphin resistance protein A-like domain-containing protein</fullName>
    </recommendedName>
</protein>
<keyword evidence="2" id="KW-0472">Membrane</keyword>
<comment type="similarity">
    <text evidence="1">Belongs to the UPF0177 family.</text>
</comment>
<evidence type="ECO:0000259" key="3">
    <source>
        <dbReference type="Pfam" id="PF02517"/>
    </source>
</evidence>
<dbReference type="EMBL" id="AVFJ02000079">
    <property type="protein sequence ID" value="KPL56285.1"/>
    <property type="molecule type" value="Genomic_DNA"/>
</dbReference>
<feature type="transmembrane region" description="Helical" evidence="2">
    <location>
        <begin position="165"/>
        <end position="182"/>
    </location>
</feature>
<evidence type="ECO:0000313" key="4">
    <source>
        <dbReference type="EMBL" id="KPL56285.1"/>
    </source>
</evidence>
<dbReference type="Pfam" id="PF02517">
    <property type="entry name" value="Rce1-like"/>
    <property type="match status" value="1"/>
</dbReference>
<accession>A0A837NK00</accession>
<sequence>MVHQNVKFIGRLLLASLLAAIVMGLSTAPIDILTLKYNWITVAIFLVVYLFAIYLFYRIYLESVTNNHFKITKIVAKPSARQLVITVLAMVVMLILAAVQVKFVSDAVYPIAENVADLQTLSQRSPILMALALGVFAPICEELIIRGNFFSYALAERFDQPRYQLVTVIVNGVLFGLLRGGFSWVQLSYYTVMGLVLAATYILSGRDIRVNSVVHVTANLGLMLMA</sequence>
<feature type="transmembrane region" description="Helical" evidence="2">
    <location>
        <begin position="125"/>
        <end position="144"/>
    </location>
</feature>
<dbReference type="GO" id="GO:0080120">
    <property type="term" value="P:CAAX-box protein maturation"/>
    <property type="evidence" value="ECO:0007669"/>
    <property type="project" value="UniProtKB-ARBA"/>
</dbReference>
<feature type="transmembrane region" description="Helical" evidence="2">
    <location>
        <begin position="37"/>
        <end position="61"/>
    </location>
</feature>
<keyword evidence="2" id="KW-1133">Transmembrane helix</keyword>
<proteinExistence type="inferred from homology"/>
<keyword evidence="2" id="KW-0812">Transmembrane</keyword>
<feature type="transmembrane region" description="Helical" evidence="2">
    <location>
        <begin position="188"/>
        <end position="204"/>
    </location>
</feature>